<feature type="region of interest" description="Disordered" evidence="2">
    <location>
        <begin position="439"/>
        <end position="465"/>
    </location>
</feature>
<keyword evidence="1" id="KW-0479">Metal-binding</keyword>
<accession>A0A1B6IXK7</accession>
<gene>
    <name evidence="4" type="ORF">g.23219</name>
</gene>
<dbReference type="Gene3D" id="3.30.160.60">
    <property type="entry name" value="Classic Zinc Finger"/>
    <property type="match status" value="1"/>
</dbReference>
<dbReference type="AlphaFoldDB" id="A0A1B6IXK7"/>
<dbReference type="PANTHER" id="PTHR33936">
    <property type="entry name" value="PROTEIN CBG17840"/>
    <property type="match status" value="1"/>
</dbReference>
<dbReference type="PROSITE" id="PS50157">
    <property type="entry name" value="ZINC_FINGER_C2H2_2"/>
    <property type="match status" value="2"/>
</dbReference>
<evidence type="ECO:0000256" key="1">
    <source>
        <dbReference type="PROSITE-ProRule" id="PRU00042"/>
    </source>
</evidence>
<feature type="compositionally biased region" description="Basic and acidic residues" evidence="2">
    <location>
        <begin position="676"/>
        <end position="689"/>
    </location>
</feature>
<dbReference type="InterPro" id="IPR036236">
    <property type="entry name" value="Znf_C2H2_sf"/>
</dbReference>
<dbReference type="PANTHER" id="PTHR33936:SF24">
    <property type="entry name" value="C2H2-TYPE DOMAIN-CONTAINING PROTEIN"/>
    <property type="match status" value="1"/>
</dbReference>
<dbReference type="SUPFAM" id="SSF57667">
    <property type="entry name" value="beta-beta-alpha zinc fingers"/>
    <property type="match status" value="1"/>
</dbReference>
<evidence type="ECO:0000313" key="4">
    <source>
        <dbReference type="EMBL" id="JAS91649.1"/>
    </source>
</evidence>
<protein>
    <recommendedName>
        <fullName evidence="3">C2H2-type domain-containing protein</fullName>
    </recommendedName>
</protein>
<evidence type="ECO:0000256" key="2">
    <source>
        <dbReference type="SAM" id="MobiDB-lite"/>
    </source>
</evidence>
<dbReference type="Pfam" id="PF00096">
    <property type="entry name" value="zf-C2H2"/>
    <property type="match status" value="2"/>
</dbReference>
<reference evidence="4" key="1">
    <citation type="submission" date="2015-11" db="EMBL/GenBank/DDBJ databases">
        <title>De novo transcriptome assembly of four potential Pierce s Disease insect vectors from Arizona vineyards.</title>
        <authorList>
            <person name="Tassone E.E."/>
        </authorList>
    </citation>
    <scope>NUCLEOTIDE SEQUENCE</scope>
</reference>
<keyword evidence="1" id="KW-0862">Zinc</keyword>
<dbReference type="InterPro" id="IPR013087">
    <property type="entry name" value="Znf_C2H2_type"/>
</dbReference>
<organism evidence="4">
    <name type="scientific">Homalodisca liturata</name>
    <dbReference type="NCBI Taxonomy" id="320908"/>
    <lineage>
        <taxon>Eukaryota</taxon>
        <taxon>Metazoa</taxon>
        <taxon>Ecdysozoa</taxon>
        <taxon>Arthropoda</taxon>
        <taxon>Hexapoda</taxon>
        <taxon>Insecta</taxon>
        <taxon>Pterygota</taxon>
        <taxon>Neoptera</taxon>
        <taxon>Paraneoptera</taxon>
        <taxon>Hemiptera</taxon>
        <taxon>Auchenorrhyncha</taxon>
        <taxon>Membracoidea</taxon>
        <taxon>Cicadellidae</taxon>
        <taxon>Cicadellinae</taxon>
        <taxon>Proconiini</taxon>
        <taxon>Homalodisca</taxon>
    </lineage>
</organism>
<dbReference type="PROSITE" id="PS00028">
    <property type="entry name" value="ZINC_FINGER_C2H2_1"/>
    <property type="match status" value="2"/>
</dbReference>
<evidence type="ECO:0000259" key="3">
    <source>
        <dbReference type="PROSITE" id="PS50157"/>
    </source>
</evidence>
<dbReference type="GO" id="GO:0008270">
    <property type="term" value="F:zinc ion binding"/>
    <property type="evidence" value="ECO:0007669"/>
    <property type="project" value="UniProtKB-KW"/>
</dbReference>
<sequence length="689" mass="78857">MMDAGEGFLCHQCGKMFYRLSTLESHTKWKHMEKTNEFMCDQCGRTFQKKYNLIKHLESGIHDVSETVKCALCEFRAQNRKIMGEHYQHFHGISLKESNAYFKTADEFYLWKNEFESRTKSRFVKMSSSRKRKNGFIRSTYFCHRDGNFIPKGRNLRHLKVKGSNKINAHCPAKMDVDIGERIVIVSYVTTHLGHELDVTRMSLDRIDRAVIANKLAHRVPFEQILYEINSSPDSQLKRVNYLTRKDLWNIVDNFKINPKNVVYSKTRLRRKKKIEKPKKEPKKKKICYKYTNQKSDNTDGNEIMINNGEEVNYATDGQVIAINQGDEENIIICPVLKEENEEYSQEYALVSDEAGGTYYIVNAEGELQSISGHHVIYTEDGEVKLCETSSEIKNEELSQQNTSVLLVQESMEDNVHKLVTLNESYCLTSDHIQVNKEHSGSPITLSGKTTGNITSESDNSDRNKAFLPKQKPIVHINVDNFPENEQTIKTEKEIDCDLDIPLKENISDEDLGSQQLTVAGEVLEVENNPEYEVTIANYEDGEENGYVIVTADEDFKQCTVISDIGATEHEFGQSATENVTVKDEDSVQTTFKEEVVDTYVLGEEESTAVLEEEPQWNEKRKEVLNKLLNVHNMINNEQQLKVFSKNISSLEHVLKALSKCDEPVPQPSGSNIPCEKSKEEGSPKHSCR</sequence>
<proteinExistence type="predicted"/>
<feature type="compositionally biased region" description="Polar residues" evidence="2">
    <location>
        <begin position="442"/>
        <end position="458"/>
    </location>
</feature>
<name>A0A1B6IXK7_9HEMI</name>
<feature type="domain" description="C2H2-type" evidence="3">
    <location>
        <begin position="38"/>
        <end position="67"/>
    </location>
</feature>
<dbReference type="InterPro" id="IPR052797">
    <property type="entry name" value="RegFact_GeneExpr_CellDeath"/>
</dbReference>
<feature type="region of interest" description="Disordered" evidence="2">
    <location>
        <begin position="661"/>
        <end position="689"/>
    </location>
</feature>
<feature type="domain" description="C2H2-type" evidence="3">
    <location>
        <begin position="8"/>
        <end position="36"/>
    </location>
</feature>
<dbReference type="EMBL" id="GECU01016057">
    <property type="protein sequence ID" value="JAS91649.1"/>
    <property type="molecule type" value="Transcribed_RNA"/>
</dbReference>
<keyword evidence="1" id="KW-0863">Zinc-finger</keyword>
<dbReference type="SMART" id="SM00355">
    <property type="entry name" value="ZnF_C2H2"/>
    <property type="match status" value="3"/>
</dbReference>